<evidence type="ECO:0008006" key="7">
    <source>
        <dbReference type="Google" id="ProtNLM"/>
    </source>
</evidence>
<comment type="subcellular location">
    <subcellularLocation>
        <location evidence="1">Nucleus</location>
        <location evidence="1">Nucleolus</location>
    </subcellularLocation>
</comment>
<dbReference type="InterPro" id="IPR028160">
    <property type="entry name" value="Slx9-like"/>
</dbReference>
<protein>
    <recommendedName>
        <fullName evidence="7">Protein FAM207A</fullName>
    </recommendedName>
</protein>
<dbReference type="AlphaFoldDB" id="A0A1B6FZL1"/>
<dbReference type="GO" id="GO:0030688">
    <property type="term" value="C:preribosome, small subunit precursor"/>
    <property type="evidence" value="ECO:0007669"/>
    <property type="project" value="InterPro"/>
</dbReference>
<dbReference type="EMBL" id="GECZ01014141">
    <property type="protein sequence ID" value="JAS55628.1"/>
    <property type="molecule type" value="Transcribed_RNA"/>
</dbReference>
<evidence type="ECO:0000256" key="1">
    <source>
        <dbReference type="ARBA" id="ARBA00004604"/>
    </source>
</evidence>
<accession>A0A1B6FZL1</accession>
<evidence type="ECO:0000313" key="6">
    <source>
        <dbReference type="EMBL" id="JAS64319.1"/>
    </source>
</evidence>
<reference evidence="5" key="1">
    <citation type="submission" date="2015-11" db="EMBL/GenBank/DDBJ databases">
        <title>De novo transcriptome assembly of four potential Pierce s Disease insect vectors from Arizona vineyards.</title>
        <authorList>
            <person name="Tassone E.E."/>
        </authorList>
    </citation>
    <scope>NUCLEOTIDE SEQUENCE</scope>
</reference>
<evidence type="ECO:0000256" key="2">
    <source>
        <dbReference type="ARBA" id="ARBA00011022"/>
    </source>
</evidence>
<evidence type="ECO:0000313" key="5">
    <source>
        <dbReference type="EMBL" id="JAS55628.1"/>
    </source>
</evidence>
<evidence type="ECO:0000256" key="4">
    <source>
        <dbReference type="SAM" id="MobiDB-lite"/>
    </source>
</evidence>
<feature type="region of interest" description="Disordered" evidence="4">
    <location>
        <begin position="1"/>
        <end position="30"/>
    </location>
</feature>
<proteinExistence type="inferred from homology"/>
<dbReference type="EMBL" id="GECZ01005450">
    <property type="protein sequence ID" value="JAS64319.1"/>
    <property type="molecule type" value="Transcribed_RNA"/>
</dbReference>
<feature type="compositionally biased region" description="Basic residues" evidence="4">
    <location>
        <begin position="1"/>
        <end position="16"/>
    </location>
</feature>
<gene>
    <name evidence="5" type="ORF">g.7886</name>
    <name evidence="6" type="ORF">g.7887</name>
</gene>
<keyword evidence="3" id="KW-0539">Nucleus</keyword>
<dbReference type="GO" id="GO:0030686">
    <property type="term" value="C:90S preribosome"/>
    <property type="evidence" value="ECO:0007669"/>
    <property type="project" value="InterPro"/>
</dbReference>
<dbReference type="GO" id="GO:0000462">
    <property type="term" value="P:maturation of SSU-rRNA from tricistronic rRNA transcript (SSU-rRNA, 5.8S rRNA, LSU-rRNA)"/>
    <property type="evidence" value="ECO:0007669"/>
    <property type="project" value="InterPro"/>
</dbReference>
<dbReference type="GO" id="GO:0005730">
    <property type="term" value="C:nucleolus"/>
    <property type="evidence" value="ECO:0007669"/>
    <property type="project" value="UniProtKB-SubCell"/>
</dbReference>
<comment type="similarity">
    <text evidence="2">Belongs to the SLX9 family.</text>
</comment>
<evidence type="ECO:0000256" key="3">
    <source>
        <dbReference type="ARBA" id="ARBA00023242"/>
    </source>
</evidence>
<name>A0A1B6FZL1_9HEMI</name>
<organism evidence="5">
    <name type="scientific">Cuerna arida</name>
    <dbReference type="NCBI Taxonomy" id="1464854"/>
    <lineage>
        <taxon>Eukaryota</taxon>
        <taxon>Metazoa</taxon>
        <taxon>Ecdysozoa</taxon>
        <taxon>Arthropoda</taxon>
        <taxon>Hexapoda</taxon>
        <taxon>Insecta</taxon>
        <taxon>Pterygota</taxon>
        <taxon>Neoptera</taxon>
        <taxon>Paraneoptera</taxon>
        <taxon>Hemiptera</taxon>
        <taxon>Auchenorrhyncha</taxon>
        <taxon>Membracoidea</taxon>
        <taxon>Cicadellidae</taxon>
        <taxon>Cicadellinae</taxon>
        <taxon>Proconiini</taxon>
        <taxon>Cuerna</taxon>
    </lineage>
</organism>
<sequence>MGKIKRERQKLHHSSGRNKPEDVTVTEQFDQKSIGKSPLLKSAEEFATIPDNLFEGIDINFDNLKQKLVEDDRVSIKSIAKSCKYDSKGKLLTKKEKHKIKHDLFMRKINTAQQLKKEALQKHKKRKGLRKNNTQLDTSIELPLDTQKSFEGMSETSAKQVKNVKFKGVKKAKVRQREMLQDISCFRKILADLKHTEDPDLTFNHCLKPVRSEMSLSKAPR</sequence>
<dbReference type="Pfam" id="PF15341">
    <property type="entry name" value="SLX9"/>
    <property type="match status" value="1"/>
</dbReference>